<feature type="compositionally biased region" description="Basic residues" evidence="4">
    <location>
        <begin position="1186"/>
        <end position="1196"/>
    </location>
</feature>
<feature type="transmembrane region" description="Helical" evidence="5">
    <location>
        <begin position="1072"/>
        <end position="1094"/>
    </location>
</feature>
<comment type="caution">
    <text evidence="6">The sequence shown here is derived from an EMBL/GenBank/DDBJ whole genome shotgun (WGS) entry which is preliminary data.</text>
</comment>
<feature type="transmembrane region" description="Helical" evidence="5">
    <location>
        <begin position="1722"/>
        <end position="1740"/>
    </location>
</feature>
<feature type="transmembrane region" description="Helical" evidence="5">
    <location>
        <begin position="1746"/>
        <end position="1765"/>
    </location>
</feature>
<feature type="transmembrane region" description="Helical" evidence="5">
    <location>
        <begin position="2198"/>
        <end position="2220"/>
    </location>
</feature>
<feature type="transmembrane region" description="Helical" evidence="5">
    <location>
        <begin position="2131"/>
        <end position="2154"/>
    </location>
</feature>
<keyword evidence="2 3" id="KW-0802">TPR repeat</keyword>
<feature type="transmembrane region" description="Helical" evidence="5">
    <location>
        <begin position="2058"/>
        <end position="2082"/>
    </location>
</feature>
<keyword evidence="5" id="KW-0812">Transmembrane</keyword>
<evidence type="ECO:0000256" key="3">
    <source>
        <dbReference type="PROSITE-ProRule" id="PRU00339"/>
    </source>
</evidence>
<evidence type="ECO:0000313" key="6">
    <source>
        <dbReference type="EMBL" id="CAK9108398.1"/>
    </source>
</evidence>
<protein>
    <submittedName>
        <fullName evidence="6">Kinesin light chain (KLC)</fullName>
    </submittedName>
</protein>
<dbReference type="Pfam" id="PF13181">
    <property type="entry name" value="TPR_8"/>
    <property type="match status" value="1"/>
</dbReference>
<reference evidence="6 7" key="1">
    <citation type="submission" date="2024-02" db="EMBL/GenBank/DDBJ databases">
        <authorList>
            <person name="Chen Y."/>
            <person name="Shah S."/>
            <person name="Dougan E. K."/>
            <person name="Thang M."/>
            <person name="Chan C."/>
        </authorList>
    </citation>
    <scope>NUCLEOTIDE SEQUENCE [LARGE SCALE GENOMIC DNA]</scope>
</reference>
<feature type="transmembrane region" description="Helical" evidence="5">
    <location>
        <begin position="1468"/>
        <end position="1490"/>
    </location>
</feature>
<dbReference type="PANTHER" id="PTHR45641">
    <property type="entry name" value="TETRATRICOPEPTIDE REPEAT PROTEIN (AFU_ORTHOLOGUE AFUA_6G03870)"/>
    <property type="match status" value="1"/>
</dbReference>
<keyword evidence="5" id="KW-1133">Transmembrane helix</keyword>
<dbReference type="SMART" id="SM00028">
    <property type="entry name" value="TPR"/>
    <property type="match status" value="7"/>
</dbReference>
<feature type="transmembrane region" description="Helical" evidence="5">
    <location>
        <begin position="1043"/>
        <end position="1066"/>
    </location>
</feature>
<feature type="transmembrane region" description="Helical" evidence="5">
    <location>
        <begin position="966"/>
        <end position="990"/>
    </location>
</feature>
<feature type="transmembrane region" description="Helical" evidence="5">
    <location>
        <begin position="1002"/>
        <end position="1023"/>
    </location>
</feature>
<feature type="repeat" description="TPR" evidence="3">
    <location>
        <begin position="527"/>
        <end position="560"/>
    </location>
</feature>
<evidence type="ECO:0000256" key="5">
    <source>
        <dbReference type="SAM" id="Phobius"/>
    </source>
</evidence>
<accession>A0ABP0S7Q3</accession>
<dbReference type="Pfam" id="PF13374">
    <property type="entry name" value="TPR_10"/>
    <property type="match status" value="1"/>
</dbReference>
<feature type="transmembrane region" description="Helical" evidence="5">
    <location>
        <begin position="926"/>
        <end position="954"/>
    </location>
</feature>
<keyword evidence="7" id="KW-1185">Reference proteome</keyword>
<evidence type="ECO:0000313" key="7">
    <source>
        <dbReference type="Proteomes" id="UP001642464"/>
    </source>
</evidence>
<feature type="transmembrane region" description="Helical" evidence="5">
    <location>
        <begin position="1577"/>
        <end position="1598"/>
    </location>
</feature>
<name>A0ABP0S7Q3_9DINO</name>
<feature type="transmembrane region" description="Helical" evidence="5">
    <location>
        <begin position="1131"/>
        <end position="1150"/>
    </location>
</feature>
<dbReference type="Gene3D" id="1.25.40.10">
    <property type="entry name" value="Tetratricopeptide repeat domain"/>
    <property type="match status" value="2"/>
</dbReference>
<dbReference type="Pfam" id="PF13424">
    <property type="entry name" value="TPR_12"/>
    <property type="match status" value="2"/>
</dbReference>
<keyword evidence="1" id="KW-0677">Repeat</keyword>
<gene>
    <name evidence="6" type="ORF">SCF082_LOCUS50417</name>
</gene>
<evidence type="ECO:0000256" key="2">
    <source>
        <dbReference type="ARBA" id="ARBA00022803"/>
    </source>
</evidence>
<feature type="compositionally biased region" description="Gly residues" evidence="4">
    <location>
        <begin position="1791"/>
        <end position="1805"/>
    </location>
</feature>
<dbReference type="InterPro" id="IPR011990">
    <property type="entry name" value="TPR-like_helical_dom_sf"/>
</dbReference>
<dbReference type="InterPro" id="IPR019734">
    <property type="entry name" value="TPR_rpt"/>
</dbReference>
<proteinExistence type="predicted"/>
<feature type="transmembrane region" description="Helical" evidence="5">
    <location>
        <begin position="1502"/>
        <end position="1526"/>
    </location>
</feature>
<sequence length="2302" mass="253516">GRKDELSSAHVNFRGVSVGFLVELQAKLESGEVAEGVALAVCEEEVRQEDVMLESGETVRVLETDATDEQSLVAVPQMDKRVRSSSAVFRGKDKSRWTLEDLCRYHIAPESAEKDCPFVEVLLGGEGKAHVGKPFEGAYVSVPRETEFKTLVKALVASLDGADLSRSFVWLDVLGMTQTLDAVAVDELLPRLRKAVARFDQRLIYFKSWLDPAPLSSAWCVWEMLAAMPKDLKRSSRRRRFLRWGQQNSSGVEGKVDSNNTALLFAPGAADKFVSTLRHNQQKIVKAGGFDFDINNAAGRDLDAVAAILEDLRETYGNDATINDKMLICLHDWLRVTTRDAVEAKRASIEPDTAIAWFGTLLHRAGMLLESQGQHENALPLYDEALEVTRHELGNQNKRVALVLKNRALALQHLRRYEEAIDNSKEALAILERKLGADHTDVASLNNNIANCLCEQGKADEATAYYDAALSIYRKAHGEQHPKVAMTLNNAAHVFLSQGKYDQAISYCEQALRIREDKLGKNHPKLASTYANIAGIYLAQEDYSSAEEAYNKALGIYWDQASGAFPAVGRALKEVLRALQDDTDYKYALDMYEAASALKRRPFLEMNPNVAVVLQETGDLLVLKGDLERALVYFSVALAVVGQIHGEEDIQLSGVLLRMADLFSKLGREEQSVKLANTALEIRQNVLGEKHPDTKACEKQLAHYDAPARASQRTMPSHGSPLRRPLSAFKLLLLLWQSLPRRSGASLVIWPTGLGSDAALDRDAAQLRVAEVLAPRSVHMASQELPDNQTFLQGQLMVVEGDDYNEVCTHMGHVDALLQLRERFQGKILVVEESIGCETLPMEAFEEVAFWCYLDFLALVSTDRGLVSATTRNHDRMASLTAQHQVLENCVVLAHVPFTSDFDLVKAISGNVTARVTLDENPFLTLYASFGFTMVRSFFAAAYSIVGGCSFWFLWRRFEKGNLGGVHLWLLLANGVSQLVIAVLVARGLHFVTDDLSVEWHIGFYSLNYGMGIGGDFLVVVLYERLLHQLENFGANQLRATKLRATAALVMIVDVLWTCAGLLHLIPTRVMQSLYVLVPGMLVLAQIVALVVMVKNQRRVVKRIDQTAKYAGEVDSASTQEMLKLKSHFDLCLRWSIAGSLAAFLAGFLMVLRVSFLSPTATLLFLIFLHFAKIVNSGSQTMFCKPGRRKTKRQKLKPGAAKVAPTRQAQLPARTLESIDNSTALSGVSDGGQGGAAEHGVNDEQDGVPNGTETDAQEAAFAEAAGAGRLVVTSPVIATKYVHLGKQRLDPNQTFLQGQVVRFSAAQIDGVCELLAEDSIQELQEMYQGKILVADSSLSCGSLKYADFAPLARWCRILPLAIVSRNFGLATTYSRDSDFMASVNREIPELEDCFIVSTVPWSDSIDDDIAVGNEYMGRLEIDSNPFKTMLDSILFIVARHVIGQCYLFLSFCSAKFCLERLKLKKCTLVHFLLLLLNCVSMAVNGVLIHLGMHFLSDFLPQVWHLAFFSMSFGLNIATDFLVVVLYERLLHSMEHVLKEQPSNMGMLFAAISLVLLDVAWTLAGLTDTWNNNTVVLAHRVIPAAMVVAQLTVLAKMIWNERRVVEFLQDTADMVSALGNSRRKAGPSDLLLLKEHFDFCLRWSIVGSVSAVCSAMLVTFKIVWMSPATYAAVLLSLHAAKLVNITAQTLICHPHPVALTWLRKRLGSVSWRTAAKAVVRGGRIRWCFYGVVLLLVFAWLLSKPEKANNPVAMSPLLTALVALLLLSGNPLPGTQASLLVWPLVNGTHADIGDGGQVGDAGQGDGPNGSETDAREAAFAEAAGAGKLVMASPVIAAKHVHLGKQQLDPNQPFLQGPLVRLSAEQQARVCELLVNDSIQELQQMYRSKILVVDSTLSCGSLKHASFAPLARWCSIRPMAIVSRNFGLATTYSRDSDFMASVHREIPELEDCFIVSTVPWSDTIDDDIVVGDDYVGRLEIDSNPFRTLFDSIPFTATRHVIGLCYVTLSVCSAKFCLERLRLKKCTPVHFLLLFLNCVSMAVNGVLIHLGLHYLSDSLPQVWNLAFFGLSFGLNIANDFLVVVLYERLLHAMENNSKGQSSNTGMLVIAIFLVVLDGSWTLAGLTEVWNTNTVILANQVIPAAMVVAQLIVLVKMIWNERRVVGFLQDTADMVSTLGKSRRETGSSDLLSLKEHFDFCLRWSILGSASAVCAATFVAFGIIWLSPVTYAVVVLMLHTTKLVNITAQTLICHPHPVALTWLRKRIGSVSWRAAAKAVVQGGSTYASRSQVVPSSAVTSVKRNTAIR</sequence>
<feature type="repeat" description="TPR" evidence="3">
    <location>
        <begin position="359"/>
        <end position="392"/>
    </location>
</feature>
<feature type="transmembrane region" description="Helical" evidence="5">
    <location>
        <begin position="1547"/>
        <end position="1565"/>
    </location>
</feature>
<dbReference type="PROSITE" id="PS50005">
    <property type="entry name" value="TPR"/>
    <property type="match status" value="3"/>
</dbReference>
<feature type="transmembrane region" description="Helical" evidence="5">
    <location>
        <begin position="2025"/>
        <end position="2046"/>
    </location>
</feature>
<keyword evidence="5" id="KW-0472">Membrane</keyword>
<dbReference type="PANTHER" id="PTHR45641:SF19">
    <property type="entry name" value="NEPHROCYSTIN-3"/>
    <property type="match status" value="1"/>
</dbReference>
<feature type="non-terminal residue" evidence="6">
    <location>
        <position position="1"/>
    </location>
</feature>
<dbReference type="EMBL" id="CAXAMM010043083">
    <property type="protein sequence ID" value="CAK9108398.1"/>
    <property type="molecule type" value="Genomic_DNA"/>
</dbReference>
<feature type="repeat" description="TPR" evidence="3">
    <location>
        <begin position="485"/>
        <end position="518"/>
    </location>
</feature>
<evidence type="ECO:0000256" key="1">
    <source>
        <dbReference type="ARBA" id="ARBA00022737"/>
    </source>
</evidence>
<dbReference type="SUPFAM" id="SSF48452">
    <property type="entry name" value="TPR-like"/>
    <property type="match status" value="3"/>
</dbReference>
<feature type="transmembrane region" description="Helical" evidence="5">
    <location>
        <begin position="2102"/>
        <end position="2119"/>
    </location>
</feature>
<dbReference type="PRINTS" id="PR00381">
    <property type="entry name" value="KINESINLIGHT"/>
</dbReference>
<evidence type="ECO:0000256" key="4">
    <source>
        <dbReference type="SAM" id="MobiDB-lite"/>
    </source>
</evidence>
<feature type="region of interest" description="Disordered" evidence="4">
    <location>
        <begin position="1227"/>
        <end position="1252"/>
    </location>
</feature>
<feature type="region of interest" description="Disordered" evidence="4">
    <location>
        <begin position="1791"/>
        <end position="1811"/>
    </location>
</feature>
<feature type="region of interest" description="Disordered" evidence="4">
    <location>
        <begin position="1185"/>
        <end position="1208"/>
    </location>
</feature>
<dbReference type="Proteomes" id="UP001642464">
    <property type="component" value="Unassembled WGS sequence"/>
</dbReference>
<organism evidence="6 7">
    <name type="scientific">Durusdinium trenchii</name>
    <dbReference type="NCBI Taxonomy" id="1381693"/>
    <lineage>
        <taxon>Eukaryota</taxon>
        <taxon>Sar</taxon>
        <taxon>Alveolata</taxon>
        <taxon>Dinophyceae</taxon>
        <taxon>Suessiales</taxon>
        <taxon>Symbiodiniaceae</taxon>
        <taxon>Durusdinium</taxon>
    </lineage>
</organism>